<dbReference type="Gene3D" id="3.40.640.10">
    <property type="entry name" value="Type I PLP-dependent aspartate aminotransferase-like (Major domain)"/>
    <property type="match status" value="1"/>
</dbReference>
<dbReference type="InterPro" id="IPR005814">
    <property type="entry name" value="Aminotrans_3"/>
</dbReference>
<dbReference type="EC" id="2.6.1.62" evidence="7"/>
<dbReference type="InterPro" id="IPR005815">
    <property type="entry name" value="BioA"/>
</dbReference>
<dbReference type="EMBL" id="BAAAYL010000001">
    <property type="protein sequence ID" value="GAA3368658.1"/>
    <property type="molecule type" value="Genomic_DNA"/>
</dbReference>
<dbReference type="Gene3D" id="3.90.1150.10">
    <property type="entry name" value="Aspartate Aminotransferase, domain 1"/>
    <property type="match status" value="1"/>
</dbReference>
<evidence type="ECO:0000256" key="7">
    <source>
        <dbReference type="HAMAP-Rule" id="MF_00834"/>
    </source>
</evidence>
<reference evidence="9" key="1">
    <citation type="journal article" date="2019" name="Int. J. Syst. Evol. Microbiol.">
        <title>The Global Catalogue of Microorganisms (GCM) 10K type strain sequencing project: providing services to taxonomists for standard genome sequencing and annotation.</title>
        <authorList>
            <consortium name="The Broad Institute Genomics Platform"/>
            <consortium name="The Broad Institute Genome Sequencing Center for Infectious Disease"/>
            <person name="Wu L."/>
            <person name="Ma J."/>
        </authorList>
    </citation>
    <scope>NUCLEOTIDE SEQUENCE [LARGE SCALE GENOMIC DNA]</scope>
    <source>
        <strain evidence="9">JCM 9651</strain>
    </source>
</reference>
<keyword evidence="5 7" id="KW-0093">Biotin biosynthesis</keyword>
<evidence type="ECO:0000313" key="8">
    <source>
        <dbReference type="EMBL" id="GAA3368658.1"/>
    </source>
</evidence>
<dbReference type="InterPro" id="IPR015422">
    <property type="entry name" value="PyrdxlP-dep_Trfase_small"/>
</dbReference>
<keyword evidence="4 7" id="KW-0949">S-adenosyl-L-methionine</keyword>
<name>A0ABP6S5Q2_9ACTN</name>
<feature type="binding site" evidence="7">
    <location>
        <position position="252"/>
    </location>
    <ligand>
        <name>pyridoxal 5'-phosphate</name>
        <dbReference type="ChEBI" id="CHEBI:597326"/>
    </ligand>
</feature>
<keyword evidence="7" id="KW-0963">Cytoplasm</keyword>
<dbReference type="SUPFAM" id="SSF53383">
    <property type="entry name" value="PLP-dependent transferases"/>
    <property type="match status" value="1"/>
</dbReference>
<gene>
    <name evidence="7" type="primary">bioA</name>
    <name evidence="8" type="ORF">GCM10020367_07900</name>
</gene>
<accession>A0ABP6S5Q2</accession>
<feature type="binding site" evidence="7">
    <location>
        <position position="314"/>
    </location>
    <ligand>
        <name>substrate</name>
    </ligand>
</feature>
<dbReference type="PANTHER" id="PTHR42684:SF17">
    <property type="entry name" value="ADENOSYLMETHIONINE-8-AMINO-7-OXONONANOATE AMINOTRANSFERASE"/>
    <property type="match status" value="1"/>
</dbReference>
<dbReference type="Proteomes" id="UP001499990">
    <property type="component" value="Unassembled WGS sequence"/>
</dbReference>
<feature type="binding site" evidence="7">
    <location>
        <position position="281"/>
    </location>
    <ligand>
        <name>substrate</name>
    </ligand>
</feature>
<keyword evidence="2 7" id="KW-0032">Aminotransferase</keyword>
<feature type="site" description="Participates in the substrate recognition with KAPA and in a stacking interaction with the adenine ring of SAM" evidence="7">
    <location>
        <position position="23"/>
    </location>
</feature>
<evidence type="ECO:0000256" key="6">
    <source>
        <dbReference type="ARBA" id="ARBA00022898"/>
    </source>
</evidence>
<comment type="subunit">
    <text evidence="7">Homodimer.</text>
</comment>
<comment type="subcellular location">
    <subcellularLocation>
        <location evidence="7">Cytoplasm</location>
    </subcellularLocation>
</comment>
<comment type="caution">
    <text evidence="8">The sequence shown here is derived from an EMBL/GenBank/DDBJ whole genome shotgun (WGS) entry which is preliminary data.</text>
</comment>
<dbReference type="InterPro" id="IPR049704">
    <property type="entry name" value="Aminotrans_3_PPA_site"/>
</dbReference>
<feature type="binding site" evidence="7">
    <location>
        <position position="155"/>
    </location>
    <ligand>
        <name>substrate</name>
    </ligand>
</feature>
<evidence type="ECO:0000256" key="4">
    <source>
        <dbReference type="ARBA" id="ARBA00022691"/>
    </source>
</evidence>
<dbReference type="NCBIfam" id="NF004624">
    <property type="entry name" value="PRK05964.1"/>
    <property type="match status" value="1"/>
</dbReference>
<organism evidence="8 9">
    <name type="scientific">Streptomyces sannanensis</name>
    <dbReference type="NCBI Taxonomy" id="285536"/>
    <lineage>
        <taxon>Bacteria</taxon>
        <taxon>Bacillati</taxon>
        <taxon>Actinomycetota</taxon>
        <taxon>Actinomycetes</taxon>
        <taxon>Kitasatosporales</taxon>
        <taxon>Streptomycetaceae</taxon>
        <taxon>Streptomyces</taxon>
    </lineage>
</organism>
<evidence type="ECO:0000256" key="2">
    <source>
        <dbReference type="ARBA" id="ARBA00022576"/>
    </source>
</evidence>
<feature type="binding site" evidence="7">
    <location>
        <begin position="315"/>
        <end position="316"/>
    </location>
    <ligand>
        <name>pyridoxal 5'-phosphate</name>
        <dbReference type="ChEBI" id="CHEBI:597326"/>
    </ligand>
</feature>
<evidence type="ECO:0000256" key="3">
    <source>
        <dbReference type="ARBA" id="ARBA00022679"/>
    </source>
</evidence>
<dbReference type="NCBIfam" id="TIGR00508">
    <property type="entry name" value="bioA"/>
    <property type="match status" value="1"/>
</dbReference>
<evidence type="ECO:0000256" key="5">
    <source>
        <dbReference type="ARBA" id="ARBA00022756"/>
    </source>
</evidence>
<dbReference type="RefSeq" id="WP_345034590.1">
    <property type="nucleotide sequence ID" value="NZ_BAAAYL010000001.1"/>
</dbReference>
<comment type="function">
    <text evidence="7">Catalyzes the transfer of the alpha-amino group from S-adenosyl-L-methionine (SAM) to 7-keto-8-aminopelargonic acid (KAPA) to form 7,8-diaminopelargonic acid (DAPA). It is the only aminotransferase known to utilize SAM as an amino donor.</text>
</comment>
<dbReference type="PANTHER" id="PTHR42684">
    <property type="entry name" value="ADENOSYLMETHIONINE-8-AMINO-7-OXONONANOATE AMINOTRANSFERASE"/>
    <property type="match status" value="1"/>
</dbReference>
<comment type="similarity">
    <text evidence="7">Belongs to the class-III pyridoxal-phosphate-dependent aminotransferase family. BioA subfamily.</text>
</comment>
<evidence type="ECO:0000256" key="1">
    <source>
        <dbReference type="ARBA" id="ARBA00001933"/>
    </source>
</evidence>
<sequence>MPEPVLTPDELRALDREHVWHPYGPMPGRQEPLVVESAAGVRLRLAEPAHGQRELIDGMSSWWSAVHGYNHPVLNAAARNQLDRMSHVMFGGLTHEPAVRLATALVEITPEPLRHVFLADSGSVSVEVAVKMCLQYWRSVGKPAKQRLLTWRGGYHGDTWQPMSVCDPEGGMHELWSGVLPRQVFADAPPAEYDPEYDRRLRELIGAHADELAAVIVEPVVQGAGGMRFHSPEYLRVLREACDEHDVLLVFDEIATGFGRTGALFAAEHADVSPDVMCVGKALTGGYMTLAATLCTSRVAEGISQGEVPVLAHGPTFMGNPLAASVALASIGLLLSQDWQQEVKRLETGLRDGLAAAVELPGVRDVRVLGGIGVVQLDHEIDMAAATAAAVREGVWLRPFRDLVYTMPPYVTADEDVARICRAVSAAAAAG</sequence>
<dbReference type="PROSITE" id="PS00600">
    <property type="entry name" value="AA_TRANSFER_CLASS_3"/>
    <property type="match status" value="1"/>
</dbReference>
<proteinExistence type="inferred from homology"/>
<dbReference type="Pfam" id="PF00202">
    <property type="entry name" value="Aminotran_3"/>
    <property type="match status" value="1"/>
</dbReference>
<dbReference type="InterPro" id="IPR015424">
    <property type="entry name" value="PyrdxlP-dep_Trfase"/>
</dbReference>
<feature type="binding site" evidence="7">
    <location>
        <position position="62"/>
    </location>
    <ligand>
        <name>substrate</name>
    </ligand>
</feature>
<feature type="binding site" evidence="7">
    <location>
        <begin position="122"/>
        <end position="123"/>
    </location>
    <ligand>
        <name>pyridoxal 5'-phosphate</name>
        <dbReference type="ChEBI" id="CHEBI:597326"/>
    </ligand>
</feature>
<dbReference type="HAMAP" id="MF_00834">
    <property type="entry name" value="BioA"/>
    <property type="match status" value="1"/>
</dbReference>
<comment type="catalytic activity">
    <reaction evidence="7">
        <text>(8S)-8-amino-7-oxononanoate + S-adenosyl-L-methionine = S-adenosyl-4-methylsulfanyl-2-oxobutanoate + (7R,8S)-7,8-diammoniononanoate</text>
        <dbReference type="Rhea" id="RHEA:16861"/>
        <dbReference type="ChEBI" id="CHEBI:16490"/>
        <dbReference type="ChEBI" id="CHEBI:59789"/>
        <dbReference type="ChEBI" id="CHEBI:149468"/>
        <dbReference type="ChEBI" id="CHEBI:149469"/>
        <dbReference type="EC" id="2.6.1.62"/>
    </reaction>
</comment>
<keyword evidence="6 7" id="KW-0663">Pyridoxal phosphate</keyword>
<dbReference type="CDD" id="cd00610">
    <property type="entry name" value="OAT_like"/>
    <property type="match status" value="1"/>
</dbReference>
<feature type="modified residue" description="N6-(pyridoxal phosphate)lysine" evidence="7">
    <location>
        <position position="281"/>
    </location>
</feature>
<keyword evidence="3 7" id="KW-0808">Transferase</keyword>
<evidence type="ECO:0000313" key="9">
    <source>
        <dbReference type="Proteomes" id="UP001499990"/>
    </source>
</evidence>
<protein>
    <recommendedName>
        <fullName evidence="7">Adenosylmethionine-8-amino-7-oxononanoate aminotransferase</fullName>
        <ecNumber evidence="7">2.6.1.62</ecNumber>
    </recommendedName>
    <alternativeName>
        <fullName evidence="7">7,8-diamino-pelargonic acid aminotransferase</fullName>
        <shortName evidence="7">DAPA AT</shortName>
        <shortName evidence="7">DAPA aminotransferase</shortName>
    </alternativeName>
    <alternativeName>
        <fullName evidence="7">7,8-diaminononanoate synthase</fullName>
        <shortName evidence="7">DANS</shortName>
    </alternativeName>
    <alternativeName>
        <fullName evidence="7">Diaminopelargonic acid synthase</fullName>
    </alternativeName>
</protein>
<comment type="cofactor">
    <cofactor evidence="1 7">
        <name>pyridoxal 5'-phosphate</name>
        <dbReference type="ChEBI" id="CHEBI:597326"/>
    </cofactor>
</comment>
<comment type="pathway">
    <text evidence="7">Cofactor biosynthesis; biotin biosynthesis; 7,8-diaminononanoate from 8-amino-7-oxononanoate (SAM route): step 1/1.</text>
</comment>
<feature type="binding site" evidence="7">
    <location>
        <position position="398"/>
    </location>
    <ligand>
        <name>substrate</name>
    </ligand>
</feature>
<keyword evidence="9" id="KW-1185">Reference proteome</keyword>
<dbReference type="InterPro" id="IPR015421">
    <property type="entry name" value="PyrdxlP-dep_Trfase_major"/>
</dbReference>